<dbReference type="InterPro" id="IPR044925">
    <property type="entry name" value="His-Me_finger_sf"/>
</dbReference>
<feature type="domain" description="HNH nuclease" evidence="1">
    <location>
        <begin position="48"/>
        <end position="86"/>
    </location>
</feature>
<reference evidence="2 3" key="1">
    <citation type="journal article" date="2019" name="Int. J. Syst. Evol. Microbiol.">
        <title>The Global Catalogue of Microorganisms (GCM) 10K type strain sequencing project: providing services to taxonomists for standard genome sequencing and annotation.</title>
        <authorList>
            <consortium name="The Broad Institute Genomics Platform"/>
            <consortium name="The Broad Institute Genome Sequencing Center for Infectious Disease"/>
            <person name="Wu L."/>
            <person name="Ma J."/>
        </authorList>
    </citation>
    <scope>NUCLEOTIDE SEQUENCE [LARGE SCALE GENOMIC DNA]</scope>
    <source>
        <strain evidence="2 3">JCM 3325</strain>
    </source>
</reference>
<dbReference type="Pfam" id="PF13392">
    <property type="entry name" value="HNH_3"/>
    <property type="match status" value="1"/>
</dbReference>
<dbReference type="EMBL" id="BAAARW010000050">
    <property type="protein sequence ID" value="GAA2459425.1"/>
    <property type="molecule type" value="Genomic_DNA"/>
</dbReference>
<keyword evidence="3" id="KW-1185">Reference proteome</keyword>
<evidence type="ECO:0000313" key="3">
    <source>
        <dbReference type="Proteomes" id="UP001501231"/>
    </source>
</evidence>
<sequence>MAAGADTVTFHYQGLRRGKNGLEGYMPRGSLQNGYRIFWVNGKRVPEHRLVMEGILGRPLIPRVENVHHKNGIRDDNRPENLELWSSVQPKRQRVSHLLAFAREIIEQYGDVPDAAL</sequence>
<accession>A0ABN3KHD1</accession>
<gene>
    <name evidence="2" type="ORF">GCM10010191_94600</name>
</gene>
<organism evidence="2 3">
    <name type="scientific">Actinomadura vinacea</name>
    <dbReference type="NCBI Taxonomy" id="115336"/>
    <lineage>
        <taxon>Bacteria</taxon>
        <taxon>Bacillati</taxon>
        <taxon>Actinomycetota</taxon>
        <taxon>Actinomycetes</taxon>
        <taxon>Streptosporangiales</taxon>
        <taxon>Thermomonosporaceae</taxon>
        <taxon>Actinomadura</taxon>
    </lineage>
</organism>
<comment type="caution">
    <text evidence="2">The sequence shown here is derived from an EMBL/GenBank/DDBJ whole genome shotgun (WGS) entry which is preliminary data.</text>
</comment>
<protein>
    <recommendedName>
        <fullName evidence="1">HNH nuclease domain-containing protein</fullName>
    </recommendedName>
</protein>
<proteinExistence type="predicted"/>
<evidence type="ECO:0000313" key="2">
    <source>
        <dbReference type="EMBL" id="GAA2459425.1"/>
    </source>
</evidence>
<dbReference type="RefSeq" id="WP_344598643.1">
    <property type="nucleotide sequence ID" value="NZ_BAAARW010000050.1"/>
</dbReference>
<dbReference type="Proteomes" id="UP001501231">
    <property type="component" value="Unassembled WGS sequence"/>
</dbReference>
<dbReference type="InterPro" id="IPR003615">
    <property type="entry name" value="HNH_nuc"/>
</dbReference>
<dbReference type="Gene3D" id="3.90.75.20">
    <property type="match status" value="1"/>
</dbReference>
<evidence type="ECO:0000259" key="1">
    <source>
        <dbReference type="Pfam" id="PF13392"/>
    </source>
</evidence>
<dbReference type="SUPFAM" id="SSF54060">
    <property type="entry name" value="His-Me finger endonucleases"/>
    <property type="match status" value="1"/>
</dbReference>
<name>A0ABN3KHD1_9ACTN</name>